<dbReference type="Proteomes" id="UP001374535">
    <property type="component" value="Chromosome 9"/>
</dbReference>
<reference evidence="7 8" key="1">
    <citation type="journal article" date="2023" name="Life. Sci Alliance">
        <title>Evolutionary insights into 3D genome organization and epigenetic landscape of Vigna mungo.</title>
        <authorList>
            <person name="Junaid A."/>
            <person name="Singh B."/>
            <person name="Bhatia S."/>
        </authorList>
    </citation>
    <scope>NUCLEOTIDE SEQUENCE [LARGE SCALE GENOMIC DNA]</scope>
    <source>
        <strain evidence="7">Urdbean</strain>
    </source>
</reference>
<sequence>RSYISIYQSLSILCTSLKRLLFILSSRLFYFLTVYACLVPMAVSAKLLFLSFLTLFISSSIAQTSFRPKALVLPVTKDVSASVPQYVTRIKQRTPLVPVKLTVDLGGGYFWVNCEKGYVSSTSKPVRCGSAQCSLFGSHGCSGEKICGRSPSNTVTGVSTYGDIHSDVVATNSTDGNNPVRVVSVPKFLFICGSNVVQNGLASGVTGMAGLGRTKVSFPSQFASAFSFPRKFAICLSSSNMTDGVMFFGDGPYNFGYLNEDLSKVLTFTPLLTNPVSTAPASFLGEPSVEYFIGVKSIRISDKDVPLNKTLLSIDRNGVGGTKISTVNPYTVMETSIYKAVSEAFVKAVGAATVAPVAPFGTCFANQDIGYTPMGPAVPTINLVLQNEEVVWSIIGANSMVRFTDVICLGFVDAGSGPSTAQVGFVVGGSHPMTSITIGALQLENNFLQFDLATSRLGFRSIFLDHANCANFNFTSST</sequence>
<dbReference type="EMBL" id="CP144692">
    <property type="protein sequence ID" value="WVY96070.1"/>
    <property type="molecule type" value="Genomic_DNA"/>
</dbReference>
<dbReference type="FunFam" id="2.40.70.10:FF:000041">
    <property type="entry name" value="Basic 7S globulin"/>
    <property type="match status" value="1"/>
</dbReference>
<proteinExistence type="inferred from homology"/>
<comment type="similarity">
    <text evidence="2">Belongs to the peptidase A1 family.</text>
</comment>
<dbReference type="Pfam" id="PF14543">
    <property type="entry name" value="TAXi_N"/>
    <property type="match status" value="1"/>
</dbReference>
<keyword evidence="8" id="KW-1185">Reference proteome</keyword>
<gene>
    <name evidence="7" type="ORF">V8G54_028221</name>
</gene>
<evidence type="ECO:0000259" key="6">
    <source>
        <dbReference type="PROSITE" id="PS51767"/>
    </source>
</evidence>
<dbReference type="InterPro" id="IPR032861">
    <property type="entry name" value="TAXi_N"/>
</dbReference>
<feature type="transmembrane region" description="Helical" evidence="5">
    <location>
        <begin position="28"/>
        <end position="57"/>
    </location>
</feature>
<dbReference type="InterPro" id="IPR001461">
    <property type="entry name" value="Aspartic_peptidase_A1"/>
</dbReference>
<dbReference type="AlphaFoldDB" id="A0AAQ3RLH7"/>
<accession>A0AAQ3RLH7</accession>
<evidence type="ECO:0000313" key="7">
    <source>
        <dbReference type="EMBL" id="WVY96070.1"/>
    </source>
</evidence>
<dbReference type="GO" id="GO:0006508">
    <property type="term" value="P:proteolysis"/>
    <property type="evidence" value="ECO:0007669"/>
    <property type="project" value="InterPro"/>
</dbReference>
<dbReference type="InterPro" id="IPR032799">
    <property type="entry name" value="TAXi_C"/>
</dbReference>
<dbReference type="GO" id="GO:0004190">
    <property type="term" value="F:aspartic-type endopeptidase activity"/>
    <property type="evidence" value="ECO:0007669"/>
    <property type="project" value="InterPro"/>
</dbReference>
<dbReference type="SUPFAM" id="SSF50630">
    <property type="entry name" value="Acid proteases"/>
    <property type="match status" value="1"/>
</dbReference>
<dbReference type="CDD" id="cd05489">
    <property type="entry name" value="xylanase_inhibitor_I_like"/>
    <property type="match status" value="1"/>
</dbReference>
<protein>
    <recommendedName>
        <fullName evidence="6">Peptidase A1 domain-containing protein</fullName>
    </recommendedName>
</protein>
<dbReference type="Gene3D" id="2.40.70.10">
    <property type="entry name" value="Acid Proteases"/>
    <property type="match status" value="2"/>
</dbReference>
<evidence type="ECO:0000313" key="8">
    <source>
        <dbReference type="Proteomes" id="UP001374535"/>
    </source>
</evidence>
<dbReference type="Pfam" id="PF14541">
    <property type="entry name" value="TAXi_C"/>
    <property type="match status" value="1"/>
</dbReference>
<evidence type="ECO:0000256" key="4">
    <source>
        <dbReference type="ARBA" id="ARBA00022729"/>
    </source>
</evidence>
<dbReference type="GO" id="GO:0005576">
    <property type="term" value="C:extracellular region"/>
    <property type="evidence" value="ECO:0007669"/>
    <property type="project" value="UniProtKB-SubCell"/>
</dbReference>
<evidence type="ECO:0000256" key="1">
    <source>
        <dbReference type="ARBA" id="ARBA00004239"/>
    </source>
</evidence>
<evidence type="ECO:0000256" key="2">
    <source>
        <dbReference type="ARBA" id="ARBA00007447"/>
    </source>
</evidence>
<name>A0AAQ3RLH7_VIGMU</name>
<dbReference type="InterPro" id="IPR033121">
    <property type="entry name" value="PEPTIDASE_A1"/>
</dbReference>
<evidence type="ECO:0000256" key="5">
    <source>
        <dbReference type="SAM" id="Phobius"/>
    </source>
</evidence>
<organism evidence="7 8">
    <name type="scientific">Vigna mungo</name>
    <name type="common">Black gram</name>
    <name type="synonym">Phaseolus mungo</name>
    <dbReference type="NCBI Taxonomy" id="3915"/>
    <lineage>
        <taxon>Eukaryota</taxon>
        <taxon>Viridiplantae</taxon>
        <taxon>Streptophyta</taxon>
        <taxon>Embryophyta</taxon>
        <taxon>Tracheophyta</taxon>
        <taxon>Spermatophyta</taxon>
        <taxon>Magnoliopsida</taxon>
        <taxon>eudicotyledons</taxon>
        <taxon>Gunneridae</taxon>
        <taxon>Pentapetalae</taxon>
        <taxon>rosids</taxon>
        <taxon>fabids</taxon>
        <taxon>Fabales</taxon>
        <taxon>Fabaceae</taxon>
        <taxon>Papilionoideae</taxon>
        <taxon>50 kb inversion clade</taxon>
        <taxon>NPAAA clade</taxon>
        <taxon>indigoferoid/millettioid clade</taxon>
        <taxon>Phaseoleae</taxon>
        <taxon>Vigna</taxon>
    </lineage>
</organism>
<keyword evidence="4" id="KW-0732">Signal</keyword>
<dbReference type="PANTHER" id="PTHR47965:SF103">
    <property type="entry name" value="EUKARYOTIC ASPARTYL PROTEASE FAMILY PROTEIN"/>
    <property type="match status" value="1"/>
</dbReference>
<feature type="non-terminal residue" evidence="7">
    <location>
        <position position="1"/>
    </location>
</feature>
<dbReference type="FunFam" id="2.40.70.10:FF:000045">
    <property type="entry name" value="Basic 7S globulin"/>
    <property type="match status" value="1"/>
</dbReference>
<dbReference type="PROSITE" id="PS51767">
    <property type="entry name" value="PEPTIDASE_A1"/>
    <property type="match status" value="1"/>
</dbReference>
<dbReference type="InterPro" id="IPR021109">
    <property type="entry name" value="Peptidase_aspartic_dom_sf"/>
</dbReference>
<comment type="subcellular location">
    <subcellularLocation>
        <location evidence="1">Secreted</location>
        <location evidence="1">Extracellular space</location>
    </subcellularLocation>
</comment>
<keyword evidence="5" id="KW-0472">Membrane</keyword>
<dbReference type="PANTHER" id="PTHR47965">
    <property type="entry name" value="ASPARTYL PROTEASE-RELATED"/>
    <property type="match status" value="1"/>
</dbReference>
<feature type="domain" description="Peptidase A1" evidence="6">
    <location>
        <begin position="86"/>
        <end position="460"/>
    </location>
</feature>
<keyword evidence="3" id="KW-0964">Secreted</keyword>
<keyword evidence="5" id="KW-0812">Transmembrane</keyword>
<keyword evidence="5" id="KW-1133">Transmembrane helix</keyword>
<evidence type="ECO:0000256" key="3">
    <source>
        <dbReference type="ARBA" id="ARBA00022525"/>
    </source>
</evidence>
<dbReference type="InterPro" id="IPR033868">
    <property type="entry name" value="Xylanase_inhibitor_I-like"/>
</dbReference>